<proteinExistence type="predicted"/>
<keyword evidence="2" id="KW-1185">Reference proteome</keyword>
<comment type="caution">
    <text evidence="1">The sequence shown here is derived from an EMBL/GenBank/DDBJ whole genome shotgun (WGS) entry which is preliminary data.</text>
</comment>
<name>A0ABP1KJG6_9EUKA</name>
<dbReference type="Gene3D" id="3.80.10.10">
    <property type="entry name" value="Ribonuclease Inhibitor"/>
    <property type="match status" value="1"/>
</dbReference>
<accession>A0ABP1KJG6</accession>
<evidence type="ECO:0000313" key="1">
    <source>
        <dbReference type="EMBL" id="CAL6062199.1"/>
    </source>
</evidence>
<gene>
    <name evidence="1" type="ORF">HINF_LOCUS50074</name>
</gene>
<sequence length="348" mass="40559">MRTQLASQNNENKDSCVITNIIEPEKLSQYDKAMIEMYMSKINDYTLCIFNSELQSVQFIRALNIKRLELSHCQIVAPMFECNTIKQLKIICCKVYSMKEYQLDNLEVLILFNNNDRKESTELMFEIARFQKLKQLYLTGINININPISQLKDLTKLNLTACEVRDIQALRSLVNIEELSLSQNFGINITPLQFLTKLTGLWLEQCSLINLDTLRPLTKLKELSVYLNEIIYIQPILQMKQLSQLVAKCNTIIDIRTVRQHQNFQNFDLSEQYKPGKVQLKAAQIMRNINRPIIYVRKILKRAKNCKSQCSISRERITECLQKQYCIQVSFLERAVSLLQSQNAIEGQ</sequence>
<organism evidence="1 2">
    <name type="scientific">Hexamita inflata</name>
    <dbReference type="NCBI Taxonomy" id="28002"/>
    <lineage>
        <taxon>Eukaryota</taxon>
        <taxon>Metamonada</taxon>
        <taxon>Diplomonadida</taxon>
        <taxon>Hexamitidae</taxon>
        <taxon>Hexamitinae</taxon>
        <taxon>Hexamita</taxon>
    </lineage>
</organism>
<dbReference type="EMBL" id="CAXDID020000238">
    <property type="protein sequence ID" value="CAL6062199.1"/>
    <property type="molecule type" value="Genomic_DNA"/>
</dbReference>
<reference evidence="1 2" key="1">
    <citation type="submission" date="2024-07" db="EMBL/GenBank/DDBJ databases">
        <authorList>
            <person name="Akdeniz Z."/>
        </authorList>
    </citation>
    <scope>NUCLEOTIDE SEQUENCE [LARGE SCALE GENOMIC DNA]</scope>
</reference>
<dbReference type="InterPro" id="IPR032675">
    <property type="entry name" value="LRR_dom_sf"/>
</dbReference>
<evidence type="ECO:0000313" key="2">
    <source>
        <dbReference type="Proteomes" id="UP001642409"/>
    </source>
</evidence>
<dbReference type="SUPFAM" id="SSF52058">
    <property type="entry name" value="L domain-like"/>
    <property type="match status" value="1"/>
</dbReference>
<protein>
    <submittedName>
        <fullName evidence="1">Leucine-rich_repeat domain-containing protein</fullName>
    </submittedName>
</protein>
<dbReference type="Proteomes" id="UP001642409">
    <property type="component" value="Unassembled WGS sequence"/>
</dbReference>